<comment type="caution">
    <text evidence="1">The sequence shown here is derived from an EMBL/GenBank/DDBJ whole genome shotgun (WGS) entry which is preliminary data.</text>
</comment>
<keyword evidence="2" id="KW-1185">Reference proteome</keyword>
<organism evidence="1 2">
    <name type="scientific">Limimaricola hongkongensis DSM 17492</name>
    <dbReference type="NCBI Taxonomy" id="1122180"/>
    <lineage>
        <taxon>Bacteria</taxon>
        <taxon>Pseudomonadati</taxon>
        <taxon>Pseudomonadota</taxon>
        <taxon>Alphaproteobacteria</taxon>
        <taxon>Rhodobacterales</taxon>
        <taxon>Paracoccaceae</taxon>
        <taxon>Limimaricola</taxon>
    </lineage>
</organism>
<gene>
    <name evidence="1" type="ORF">Lokhon_01002</name>
</gene>
<dbReference type="EMBL" id="APGJ01000004">
    <property type="protein sequence ID" value="EYD72210.1"/>
    <property type="molecule type" value="Genomic_DNA"/>
</dbReference>
<reference evidence="1 2" key="1">
    <citation type="submission" date="2013-03" db="EMBL/GenBank/DDBJ databases">
        <authorList>
            <person name="Fiebig A."/>
            <person name="Goeker M."/>
            <person name="Klenk H.-P.P."/>
        </authorList>
    </citation>
    <scope>NUCLEOTIDE SEQUENCE [LARGE SCALE GENOMIC DNA]</scope>
    <source>
        <strain evidence="1 2">DSM 17492</strain>
    </source>
</reference>
<name>A0A017HD25_9RHOB</name>
<sequence length="118" mass="12194">MISRILQLLVLIGVVLGVTLPQSSAALSAIRLIDARTVVICTGHGIEAITLDADGNPVEAGAKLPHHCLLVDAVGTAQPPRMPSRPVRAAPVATLSRIDGPALAWRGHDGQPRAPPPA</sequence>
<proteinExistence type="predicted"/>
<dbReference type="RefSeq" id="WP_017928150.1">
    <property type="nucleotide sequence ID" value="NZ_KB822997.1"/>
</dbReference>
<evidence type="ECO:0000313" key="1">
    <source>
        <dbReference type="EMBL" id="EYD72210.1"/>
    </source>
</evidence>
<dbReference type="STRING" id="1122180.Lokhon_01002"/>
<dbReference type="AlphaFoldDB" id="A0A017HD25"/>
<evidence type="ECO:0000313" key="2">
    <source>
        <dbReference type="Proteomes" id="UP000025047"/>
    </source>
</evidence>
<dbReference type="PATRIC" id="fig|1122180.6.peg.995"/>
<dbReference type="OrthoDB" id="7873131at2"/>
<dbReference type="Proteomes" id="UP000025047">
    <property type="component" value="Unassembled WGS sequence"/>
</dbReference>
<dbReference type="HOGENOM" id="CLU_2070234_0_0_5"/>
<dbReference type="eggNOG" id="ENOG5033KCG">
    <property type="taxonomic scope" value="Bacteria"/>
</dbReference>
<protein>
    <submittedName>
        <fullName evidence="1">Uncharacterized protein</fullName>
    </submittedName>
</protein>
<accession>A0A017HD25</accession>